<sequence>MNRRTNFRTPRYSMALICEGVHTEPNFFGAMIEWLQEDGKIDFPVHILPKPTITPDDNELDLERGGTNRKKRTLKNDTPEQQALEDVNEFPGQPPLNWVEAGIEKLDIHDEVWVIFDKDGHPKTEEAFVKAAGTVVNDKKINIAFSSRCFEYYLLLHFEFIYKAFDKSECNGKKYINGGRRSKTVSYHCMTPRAVAGMACGGDQCINGYARLKEYWKDSKGIHSTFYLVKDKLWTGICNSHSVRWLSNKTLPNTPIYERNPYVDADKLVCRLMGYRTIEHKEKSLVSIGRDCLEIVRYRDLIIFTSINGTPIIIPSDKIVAFNRLTGSSRKVSLRLMLTPEGPVLYIDLQSIISKDEYCIIPVLSESFFCMLLP</sequence>
<accession>A0A3D2SD99</accession>
<comment type="caution">
    <text evidence="2">The sequence shown here is derived from an EMBL/GenBank/DDBJ whole genome shotgun (WGS) entry which is preliminary data.</text>
</comment>
<evidence type="ECO:0000313" key="2">
    <source>
        <dbReference type="EMBL" id="HCK23588.1"/>
    </source>
</evidence>
<gene>
    <name evidence="2" type="ORF">DHW31_02210</name>
</gene>
<name>A0A3D2SD99_9BACE</name>
<evidence type="ECO:0008006" key="4">
    <source>
        <dbReference type="Google" id="ProtNLM"/>
    </source>
</evidence>
<evidence type="ECO:0000256" key="1">
    <source>
        <dbReference type="SAM" id="MobiDB-lite"/>
    </source>
</evidence>
<dbReference type="Pfam" id="PF13707">
    <property type="entry name" value="RloB"/>
    <property type="match status" value="1"/>
</dbReference>
<organism evidence="2 3">
    <name type="scientific">Bacteroides graminisolvens</name>
    <dbReference type="NCBI Taxonomy" id="477666"/>
    <lineage>
        <taxon>Bacteria</taxon>
        <taxon>Pseudomonadati</taxon>
        <taxon>Bacteroidota</taxon>
        <taxon>Bacteroidia</taxon>
        <taxon>Bacteroidales</taxon>
        <taxon>Bacteroidaceae</taxon>
        <taxon>Bacteroides</taxon>
    </lineage>
</organism>
<evidence type="ECO:0000313" key="3">
    <source>
        <dbReference type="Proteomes" id="UP000263098"/>
    </source>
</evidence>
<reference evidence="2 3" key="1">
    <citation type="journal article" date="2018" name="Nat. Biotechnol.">
        <title>A standardized bacterial taxonomy based on genome phylogeny substantially revises the tree of life.</title>
        <authorList>
            <person name="Parks D.H."/>
            <person name="Chuvochina M."/>
            <person name="Waite D.W."/>
            <person name="Rinke C."/>
            <person name="Skarshewski A."/>
            <person name="Chaumeil P.A."/>
            <person name="Hugenholtz P."/>
        </authorList>
    </citation>
    <scope>NUCLEOTIDE SEQUENCE [LARGE SCALE GENOMIC DNA]</scope>
    <source>
        <strain evidence="2">UBA9667</strain>
    </source>
</reference>
<dbReference type="AlphaFoldDB" id="A0A3D2SD99"/>
<dbReference type="InterPro" id="IPR025591">
    <property type="entry name" value="RloB"/>
</dbReference>
<proteinExistence type="predicted"/>
<dbReference type="Proteomes" id="UP000263098">
    <property type="component" value="Unassembled WGS sequence"/>
</dbReference>
<protein>
    <recommendedName>
        <fullName evidence="4">RloB domain-containing protein</fullName>
    </recommendedName>
</protein>
<dbReference type="EMBL" id="DPVG01000078">
    <property type="protein sequence ID" value="HCK23588.1"/>
    <property type="molecule type" value="Genomic_DNA"/>
</dbReference>
<feature type="region of interest" description="Disordered" evidence="1">
    <location>
        <begin position="54"/>
        <end position="79"/>
    </location>
</feature>